<gene>
    <name evidence="2" type="ORF">SAMN05421867_103191</name>
</gene>
<dbReference type="Proteomes" id="UP000199012">
    <property type="component" value="Unassembled WGS sequence"/>
</dbReference>
<accession>A0A1I0WSQ7</accession>
<reference evidence="2 3" key="1">
    <citation type="submission" date="2016-10" db="EMBL/GenBank/DDBJ databases">
        <authorList>
            <person name="de Groot N.N."/>
        </authorList>
    </citation>
    <scope>NUCLEOTIDE SEQUENCE [LARGE SCALE GENOMIC DNA]</scope>
    <source>
        <strain evidence="2 3">CGMCC 4.6945</strain>
    </source>
</reference>
<feature type="transmembrane region" description="Helical" evidence="1">
    <location>
        <begin position="21"/>
        <end position="41"/>
    </location>
</feature>
<sequence length="203" mass="20911">MSRRRPVDPTAPERRPLLGGGAFGLFGEVLVVGLGVSVLSLPVVTLLPAMAAGVAHVRRHLGDEPDAVADLGRLFLRAVRGVWAVALGVTVLLGLLWVDLRLAASGAVPGGAAVLAVSALVAVALLVVLLRAAGAWRDGERWADVLRAGARRAGDDLTGSALLVLALAMCALFTWMLAPLAVLVPGLLALAVVAVEHRRAARS</sequence>
<feature type="transmembrane region" description="Helical" evidence="1">
    <location>
        <begin position="81"/>
        <end position="100"/>
    </location>
</feature>
<keyword evidence="1" id="KW-0472">Membrane</keyword>
<keyword evidence="1" id="KW-1133">Transmembrane helix</keyword>
<dbReference type="RefSeq" id="WP_090031181.1">
    <property type="nucleotide sequence ID" value="NZ_BONM01000002.1"/>
</dbReference>
<evidence type="ECO:0000313" key="2">
    <source>
        <dbReference type="EMBL" id="SFA91457.1"/>
    </source>
</evidence>
<organism evidence="2 3">
    <name type="scientific">Cellulomonas marina</name>
    <dbReference type="NCBI Taxonomy" id="988821"/>
    <lineage>
        <taxon>Bacteria</taxon>
        <taxon>Bacillati</taxon>
        <taxon>Actinomycetota</taxon>
        <taxon>Actinomycetes</taxon>
        <taxon>Micrococcales</taxon>
        <taxon>Cellulomonadaceae</taxon>
        <taxon>Cellulomonas</taxon>
    </lineage>
</organism>
<dbReference type="STRING" id="988821.SAMN05421867_103191"/>
<dbReference type="OrthoDB" id="3683589at2"/>
<dbReference type="AlphaFoldDB" id="A0A1I0WSQ7"/>
<keyword evidence="3" id="KW-1185">Reference proteome</keyword>
<dbReference type="EMBL" id="FOKA01000003">
    <property type="protein sequence ID" value="SFA91457.1"/>
    <property type="molecule type" value="Genomic_DNA"/>
</dbReference>
<feature type="transmembrane region" description="Helical" evidence="1">
    <location>
        <begin position="112"/>
        <end position="133"/>
    </location>
</feature>
<evidence type="ECO:0000313" key="3">
    <source>
        <dbReference type="Proteomes" id="UP000199012"/>
    </source>
</evidence>
<name>A0A1I0WSQ7_9CELL</name>
<protein>
    <submittedName>
        <fullName evidence="2">Uncharacterized protein</fullName>
    </submittedName>
</protein>
<keyword evidence="1" id="KW-0812">Transmembrane</keyword>
<proteinExistence type="predicted"/>
<feature type="transmembrane region" description="Helical" evidence="1">
    <location>
        <begin position="162"/>
        <end position="195"/>
    </location>
</feature>
<evidence type="ECO:0000256" key="1">
    <source>
        <dbReference type="SAM" id="Phobius"/>
    </source>
</evidence>